<accession>A0A6J4RQ61</accession>
<dbReference type="EMBL" id="CADCVJ010000157">
    <property type="protein sequence ID" value="CAA9479140.1"/>
    <property type="molecule type" value="Genomic_DNA"/>
</dbReference>
<evidence type="ECO:0000313" key="2">
    <source>
        <dbReference type="EMBL" id="CAA9479140.1"/>
    </source>
</evidence>
<reference evidence="2" key="1">
    <citation type="submission" date="2020-02" db="EMBL/GenBank/DDBJ databases">
        <authorList>
            <person name="Meier V. D."/>
        </authorList>
    </citation>
    <scope>NUCLEOTIDE SEQUENCE</scope>
    <source>
        <strain evidence="2">AVDCRST_MAG38</strain>
    </source>
</reference>
<sequence>WTTSETPTTCSTSRSAASGASAGRPTRLATTPRRPSTSGAPSARATSPRSSPSARRASASP</sequence>
<name>A0A6J4RQ61_9ACTN</name>
<evidence type="ECO:0000256" key="1">
    <source>
        <dbReference type="SAM" id="MobiDB-lite"/>
    </source>
</evidence>
<organism evidence="2">
    <name type="scientific">uncultured Solirubrobacteraceae bacterium</name>
    <dbReference type="NCBI Taxonomy" id="1162706"/>
    <lineage>
        <taxon>Bacteria</taxon>
        <taxon>Bacillati</taxon>
        <taxon>Actinomycetota</taxon>
        <taxon>Thermoleophilia</taxon>
        <taxon>Solirubrobacterales</taxon>
        <taxon>Solirubrobacteraceae</taxon>
        <taxon>environmental samples</taxon>
    </lineage>
</organism>
<feature type="region of interest" description="Disordered" evidence="1">
    <location>
        <begin position="1"/>
        <end position="61"/>
    </location>
</feature>
<protein>
    <submittedName>
        <fullName evidence="2">Uncharacterized protein</fullName>
    </submittedName>
</protein>
<proteinExistence type="predicted"/>
<feature type="non-terminal residue" evidence="2">
    <location>
        <position position="1"/>
    </location>
</feature>
<feature type="non-terminal residue" evidence="2">
    <location>
        <position position="61"/>
    </location>
</feature>
<gene>
    <name evidence="2" type="ORF">AVDCRST_MAG38-1896</name>
</gene>
<dbReference type="AlphaFoldDB" id="A0A6J4RQ61"/>